<sequence>MFTTGFVYNIIDTDLSDAYITSANDELLVKNKETFHICPICGYTQIARRNSILKNLVKEHKNYRQFDCNNKTLQKIELGHSFRTDVARFNIPSLKLIDADSKDKAYSKALSFMYALLEGMSNALDIERNDIDGVLDSNFETYSYDILIFDNVPGGAGHSKRLVDKDAFIKVLNSTLDKVSQDCCDENTSCYNCLRNYYNQTFHEKLVRKYAKEETEYLLEEIQKLNNR</sequence>
<comment type="caution">
    <text evidence="2">The sequence shown here is derived from an EMBL/GenBank/DDBJ whole genome shotgun (WGS) entry which is preliminary data.</text>
</comment>
<dbReference type="InterPro" id="IPR018973">
    <property type="entry name" value="MZB"/>
</dbReference>
<dbReference type="PANTHER" id="PTHR47957">
    <property type="entry name" value="ATP-DEPENDENT HELICASE HRQ1"/>
    <property type="match status" value="1"/>
</dbReference>
<dbReference type="EMBL" id="JALBUS010000031">
    <property type="protein sequence ID" value="MDX8418459.1"/>
    <property type="molecule type" value="Genomic_DNA"/>
</dbReference>
<evidence type="ECO:0000313" key="2">
    <source>
        <dbReference type="EMBL" id="MDX8418459.1"/>
    </source>
</evidence>
<keyword evidence="3" id="KW-1185">Reference proteome</keyword>
<organism evidence="2 3">
    <name type="scientific">Absicoccus intestinalis</name>
    <dbReference type="NCBI Taxonomy" id="2926319"/>
    <lineage>
        <taxon>Bacteria</taxon>
        <taxon>Bacillati</taxon>
        <taxon>Bacillota</taxon>
        <taxon>Erysipelotrichia</taxon>
        <taxon>Erysipelotrichales</taxon>
        <taxon>Erysipelotrichaceae</taxon>
        <taxon>Absicoccus</taxon>
    </lineage>
</organism>
<dbReference type="RefSeq" id="WP_320326698.1">
    <property type="nucleotide sequence ID" value="NZ_JALBUS010000031.1"/>
</dbReference>
<dbReference type="Proteomes" id="UP001285244">
    <property type="component" value="Unassembled WGS sequence"/>
</dbReference>
<evidence type="ECO:0000313" key="3">
    <source>
        <dbReference type="Proteomes" id="UP001285244"/>
    </source>
</evidence>
<feature type="domain" description="MrfA-like Zn-binding" evidence="1">
    <location>
        <begin position="113"/>
        <end position="194"/>
    </location>
</feature>
<name>A0ABU4WPH7_9FIRM</name>
<gene>
    <name evidence="2" type="ORF">MOZ64_11495</name>
</gene>
<proteinExistence type="predicted"/>
<reference evidence="2 3" key="1">
    <citation type="submission" date="2022-03" db="EMBL/GenBank/DDBJ databases">
        <title>Novel taxa within the pig intestine.</title>
        <authorList>
            <person name="Wylensek D."/>
            <person name="Bishof K."/>
            <person name="Afrizal A."/>
            <person name="Clavel T."/>
        </authorList>
    </citation>
    <scope>NUCLEOTIDE SEQUENCE [LARGE SCALE GENOMIC DNA]</scope>
    <source>
        <strain evidence="2 3">Cla-KB-P134</strain>
    </source>
</reference>
<evidence type="ECO:0000259" key="1">
    <source>
        <dbReference type="Pfam" id="PF09369"/>
    </source>
</evidence>
<accession>A0ABU4WPH7</accession>
<dbReference type="Pfam" id="PF09369">
    <property type="entry name" value="MZB"/>
    <property type="match status" value="1"/>
</dbReference>
<dbReference type="PANTHER" id="PTHR47957:SF3">
    <property type="entry name" value="ATP-DEPENDENT HELICASE HRQ1"/>
    <property type="match status" value="1"/>
</dbReference>
<protein>
    <submittedName>
        <fullName evidence="2">DUF1998 domain-containing protein</fullName>
    </submittedName>
</protein>